<evidence type="ECO:0000313" key="2">
    <source>
        <dbReference type="Proteomes" id="UP000887013"/>
    </source>
</evidence>
<dbReference type="Proteomes" id="UP000887013">
    <property type="component" value="Unassembled WGS sequence"/>
</dbReference>
<organism evidence="1 2">
    <name type="scientific">Nephila pilipes</name>
    <name type="common">Giant wood spider</name>
    <name type="synonym">Nephila maculata</name>
    <dbReference type="NCBI Taxonomy" id="299642"/>
    <lineage>
        <taxon>Eukaryota</taxon>
        <taxon>Metazoa</taxon>
        <taxon>Ecdysozoa</taxon>
        <taxon>Arthropoda</taxon>
        <taxon>Chelicerata</taxon>
        <taxon>Arachnida</taxon>
        <taxon>Araneae</taxon>
        <taxon>Araneomorphae</taxon>
        <taxon>Entelegynae</taxon>
        <taxon>Araneoidea</taxon>
        <taxon>Nephilidae</taxon>
        <taxon>Nephila</taxon>
    </lineage>
</organism>
<dbReference type="EMBL" id="BMAW01082967">
    <property type="protein sequence ID" value="GFU31537.1"/>
    <property type="molecule type" value="Genomic_DNA"/>
</dbReference>
<accession>A0A8X6UKN3</accession>
<gene>
    <name evidence="1" type="ORF">NPIL_409131</name>
</gene>
<evidence type="ECO:0000313" key="1">
    <source>
        <dbReference type="EMBL" id="GFU31537.1"/>
    </source>
</evidence>
<comment type="caution">
    <text evidence="1">The sequence shown here is derived from an EMBL/GenBank/DDBJ whole genome shotgun (WGS) entry which is preliminary data.</text>
</comment>
<name>A0A8X6UKN3_NEPPI</name>
<reference evidence="1" key="1">
    <citation type="submission" date="2020-08" db="EMBL/GenBank/DDBJ databases">
        <title>Multicomponent nature underlies the extraordinary mechanical properties of spider dragline silk.</title>
        <authorList>
            <person name="Kono N."/>
            <person name="Nakamura H."/>
            <person name="Mori M."/>
            <person name="Yoshida Y."/>
            <person name="Ohtoshi R."/>
            <person name="Malay A.D."/>
            <person name="Moran D.A.P."/>
            <person name="Tomita M."/>
            <person name="Numata K."/>
            <person name="Arakawa K."/>
        </authorList>
    </citation>
    <scope>NUCLEOTIDE SEQUENCE</scope>
</reference>
<protein>
    <submittedName>
        <fullName evidence="1">Uncharacterized protein</fullName>
    </submittedName>
</protein>
<sequence>MEKREGIRGVKMITHAKSGVLSPCFIQFTEYAPMKLKTRKSSQTVKGKVSSIYSQQGVFLTRGDPTLFWEWYNIQGVRLSVNILVPQLKDFSQPLLLLEDQIEDSC</sequence>
<keyword evidence="2" id="KW-1185">Reference proteome</keyword>
<proteinExistence type="predicted"/>
<dbReference type="AlphaFoldDB" id="A0A8X6UKN3"/>